<dbReference type="PANTHER" id="PTHR34858:SF1">
    <property type="entry name" value="CYSO-CYSTEINE PEPTIDASE"/>
    <property type="match status" value="1"/>
</dbReference>
<evidence type="ECO:0000256" key="1">
    <source>
        <dbReference type="ARBA" id="ARBA00022670"/>
    </source>
</evidence>
<protein>
    <recommendedName>
        <fullName evidence="6">JAB domain-containing protein</fullName>
    </recommendedName>
</protein>
<proteinExistence type="predicted"/>
<evidence type="ECO:0000313" key="8">
    <source>
        <dbReference type="Proteomes" id="UP000053750"/>
    </source>
</evidence>
<keyword evidence="3" id="KW-0378">Hydrolase</keyword>
<dbReference type="EMBL" id="JFHU01000164">
    <property type="protein sequence ID" value="EXX87191.1"/>
    <property type="molecule type" value="Genomic_DNA"/>
</dbReference>
<accession>A0A9W5S0F4</accession>
<evidence type="ECO:0000259" key="6">
    <source>
        <dbReference type="Pfam" id="PF14464"/>
    </source>
</evidence>
<dbReference type="GO" id="GO:0008270">
    <property type="term" value="F:zinc ion binding"/>
    <property type="evidence" value="ECO:0007669"/>
    <property type="project" value="TreeGrafter"/>
</dbReference>
<evidence type="ECO:0000256" key="2">
    <source>
        <dbReference type="ARBA" id="ARBA00022723"/>
    </source>
</evidence>
<reference evidence="7 8" key="1">
    <citation type="submission" date="2014-02" db="EMBL/GenBank/DDBJ databases">
        <title>Genome sequence of Paenibacillus darwinianus reveals adaptive mechanisms for survival in Antarctic soils.</title>
        <authorList>
            <person name="Dsouza M."/>
            <person name="Taylor M.W."/>
            <person name="Turner S.J."/>
            <person name="Aislabie J."/>
        </authorList>
    </citation>
    <scope>NUCLEOTIDE SEQUENCE [LARGE SCALE GENOMIC DNA]</scope>
    <source>
        <strain evidence="7 8">CE1</strain>
    </source>
</reference>
<dbReference type="GO" id="GO:0008235">
    <property type="term" value="F:metalloexopeptidase activity"/>
    <property type="evidence" value="ECO:0007669"/>
    <property type="project" value="TreeGrafter"/>
</dbReference>
<dbReference type="SUPFAM" id="SSF102712">
    <property type="entry name" value="JAB1/MPN domain"/>
    <property type="match status" value="1"/>
</dbReference>
<evidence type="ECO:0000256" key="4">
    <source>
        <dbReference type="ARBA" id="ARBA00022833"/>
    </source>
</evidence>
<dbReference type="OrthoDB" id="9802958at2"/>
<feature type="domain" description="JAB" evidence="6">
    <location>
        <begin position="11"/>
        <end position="118"/>
    </location>
</feature>
<dbReference type="PANTHER" id="PTHR34858">
    <property type="entry name" value="CYSO-CYSTEINE PEPTIDASE"/>
    <property type="match status" value="1"/>
</dbReference>
<keyword evidence="2" id="KW-0479">Metal-binding</keyword>
<keyword evidence="4" id="KW-0862">Zinc</keyword>
<dbReference type="RefSeq" id="WP_036583424.1">
    <property type="nucleotide sequence ID" value="NZ_KK082157.1"/>
</dbReference>
<dbReference type="Gene3D" id="3.40.140.10">
    <property type="entry name" value="Cytidine Deaminase, domain 2"/>
    <property type="match status" value="1"/>
</dbReference>
<keyword evidence="1" id="KW-0645">Protease</keyword>
<evidence type="ECO:0000313" key="7">
    <source>
        <dbReference type="EMBL" id="EXX87191.1"/>
    </source>
</evidence>
<keyword evidence="5" id="KW-0482">Metalloprotease</keyword>
<sequence length="149" mass="16355">MESRVFITSYAYAQLVRVCRAAWPHEACGVLSAPRAPHHESIGPTDGVHPVPNASDRPEARFAFEAESWIETFYRITNNRQMIAGFYHSHPNGSPLPSGSDAAGWPGLPGAAYWIVSFSVRDRAQVKAYLPRQDASGALVFTQVSVQIT</sequence>
<evidence type="ECO:0000256" key="5">
    <source>
        <dbReference type="ARBA" id="ARBA00023049"/>
    </source>
</evidence>
<organism evidence="7 8">
    <name type="scientific">Paenibacillus darwinianus</name>
    <dbReference type="NCBI Taxonomy" id="1380763"/>
    <lineage>
        <taxon>Bacteria</taxon>
        <taxon>Bacillati</taxon>
        <taxon>Bacillota</taxon>
        <taxon>Bacilli</taxon>
        <taxon>Bacillales</taxon>
        <taxon>Paenibacillaceae</taxon>
        <taxon>Paenibacillus</taxon>
    </lineage>
</organism>
<dbReference type="AlphaFoldDB" id="A0A9W5S0F4"/>
<evidence type="ECO:0000256" key="3">
    <source>
        <dbReference type="ARBA" id="ARBA00022801"/>
    </source>
</evidence>
<dbReference type="InterPro" id="IPR051929">
    <property type="entry name" value="VirAsm_ModProt"/>
</dbReference>
<comment type="caution">
    <text evidence="7">The sequence shown here is derived from an EMBL/GenBank/DDBJ whole genome shotgun (WGS) entry which is preliminary data.</text>
</comment>
<dbReference type="InterPro" id="IPR028090">
    <property type="entry name" value="JAB_dom_prok"/>
</dbReference>
<gene>
    <name evidence="7" type="ORF">BG53_04675</name>
</gene>
<dbReference type="Pfam" id="PF14464">
    <property type="entry name" value="Prok-JAB"/>
    <property type="match status" value="1"/>
</dbReference>
<name>A0A9W5S0F4_9BACL</name>
<dbReference type="Proteomes" id="UP000053750">
    <property type="component" value="Unassembled WGS sequence"/>
</dbReference>
<keyword evidence="8" id="KW-1185">Reference proteome</keyword>
<dbReference type="GO" id="GO:0006508">
    <property type="term" value="P:proteolysis"/>
    <property type="evidence" value="ECO:0007669"/>
    <property type="project" value="UniProtKB-KW"/>
</dbReference>